<evidence type="ECO:0000313" key="2">
    <source>
        <dbReference type="EMBL" id="KAF1981881.1"/>
    </source>
</evidence>
<name>A0A6G1GLS8_9PEZI</name>
<protein>
    <submittedName>
        <fullName evidence="2">Uncharacterized protein</fullName>
    </submittedName>
</protein>
<feature type="region of interest" description="Disordered" evidence="1">
    <location>
        <begin position="42"/>
        <end position="66"/>
    </location>
</feature>
<evidence type="ECO:0000313" key="3">
    <source>
        <dbReference type="Proteomes" id="UP000800041"/>
    </source>
</evidence>
<organism evidence="2 3">
    <name type="scientific">Aulographum hederae CBS 113979</name>
    <dbReference type="NCBI Taxonomy" id="1176131"/>
    <lineage>
        <taxon>Eukaryota</taxon>
        <taxon>Fungi</taxon>
        <taxon>Dikarya</taxon>
        <taxon>Ascomycota</taxon>
        <taxon>Pezizomycotina</taxon>
        <taxon>Dothideomycetes</taxon>
        <taxon>Pleosporomycetidae</taxon>
        <taxon>Aulographales</taxon>
        <taxon>Aulographaceae</taxon>
    </lineage>
</organism>
<dbReference type="AlphaFoldDB" id="A0A6G1GLS8"/>
<feature type="compositionally biased region" description="Basic and acidic residues" evidence="1">
    <location>
        <begin position="42"/>
        <end position="51"/>
    </location>
</feature>
<dbReference type="EMBL" id="ML977192">
    <property type="protein sequence ID" value="KAF1981881.1"/>
    <property type="molecule type" value="Genomic_DNA"/>
</dbReference>
<feature type="region of interest" description="Disordered" evidence="1">
    <location>
        <begin position="135"/>
        <end position="164"/>
    </location>
</feature>
<sequence>MYSRSDSTSLLLSKTIIVLANTSHRCHSIASASPRPALMRCATHESSERRAPRGPQSLLPNPVPQSPIKEPCRQLFSWQIMPRFIQLDHRITQLAPSLLIFLRRITKQVLDFLSEANGLLLHLFFLHPPLPPLNHHRRRSQRSQNIRTRHPIPPPPLPLQRPNQLPHHRHKRCILLRRLNHPAQPGQFGTDLPQRAVAEDSRAAHGAGAVGVVAGGG</sequence>
<accession>A0A6G1GLS8</accession>
<evidence type="ECO:0000256" key="1">
    <source>
        <dbReference type="SAM" id="MobiDB-lite"/>
    </source>
</evidence>
<dbReference type="Proteomes" id="UP000800041">
    <property type="component" value="Unassembled WGS sequence"/>
</dbReference>
<proteinExistence type="predicted"/>
<reference evidence="2" key="1">
    <citation type="journal article" date="2020" name="Stud. Mycol.">
        <title>101 Dothideomycetes genomes: a test case for predicting lifestyles and emergence of pathogens.</title>
        <authorList>
            <person name="Haridas S."/>
            <person name="Albert R."/>
            <person name="Binder M."/>
            <person name="Bloem J."/>
            <person name="Labutti K."/>
            <person name="Salamov A."/>
            <person name="Andreopoulos B."/>
            <person name="Baker S."/>
            <person name="Barry K."/>
            <person name="Bills G."/>
            <person name="Bluhm B."/>
            <person name="Cannon C."/>
            <person name="Castanera R."/>
            <person name="Culley D."/>
            <person name="Daum C."/>
            <person name="Ezra D."/>
            <person name="Gonzalez J."/>
            <person name="Henrissat B."/>
            <person name="Kuo A."/>
            <person name="Liang C."/>
            <person name="Lipzen A."/>
            <person name="Lutzoni F."/>
            <person name="Magnuson J."/>
            <person name="Mondo S."/>
            <person name="Nolan M."/>
            <person name="Ohm R."/>
            <person name="Pangilinan J."/>
            <person name="Park H.-J."/>
            <person name="Ramirez L."/>
            <person name="Alfaro M."/>
            <person name="Sun H."/>
            <person name="Tritt A."/>
            <person name="Yoshinaga Y."/>
            <person name="Zwiers L.-H."/>
            <person name="Turgeon B."/>
            <person name="Goodwin S."/>
            <person name="Spatafora J."/>
            <person name="Crous P."/>
            <person name="Grigoriev I."/>
        </authorList>
    </citation>
    <scope>NUCLEOTIDE SEQUENCE</scope>
    <source>
        <strain evidence="2">CBS 113979</strain>
    </source>
</reference>
<keyword evidence="3" id="KW-1185">Reference proteome</keyword>
<gene>
    <name evidence="2" type="ORF">K402DRAFT_219027</name>
</gene>